<evidence type="ECO:0000313" key="3">
    <source>
        <dbReference type="Proteomes" id="UP000191240"/>
    </source>
</evidence>
<proteinExistence type="predicted"/>
<dbReference type="Pfam" id="PF03235">
    <property type="entry name" value="GmrSD_N"/>
    <property type="match status" value="1"/>
</dbReference>
<reference evidence="2 3" key="1">
    <citation type="submission" date="2016-11" db="EMBL/GenBank/DDBJ databases">
        <authorList>
            <person name="Jaros S."/>
            <person name="Januszkiewicz K."/>
            <person name="Wedrychowicz H."/>
        </authorList>
    </citation>
    <scope>NUCLEOTIDE SEQUENCE [LARGE SCALE GENOMIC DNA]</scope>
    <source>
        <strain evidence="2 3">DSM 3074</strain>
    </source>
</reference>
<gene>
    <name evidence="2" type="ORF">SAMN02745671_00875</name>
</gene>
<accession>A0A1M6BW90</accession>
<dbReference type="InterPro" id="IPR004919">
    <property type="entry name" value="GmrSD_N"/>
</dbReference>
<name>A0A1M6BW90_9FIRM</name>
<sequence length="725" mass="83290">METCVEALSKVIDKITSKEILLPDFQRKFVWKEEEKQAKLVASVLAKMPVGSILLLKSDSKDYAYKQIGCKERKTSQELDITGEIKALLDGQQRVTVLTNAFSNVVFDMAGKPSNLINQNALKRRFFLRIPKYSTSDGAVADLFNARGLDLPWKDAEKDEPNFLADEIYEAIKIINFTKDGAECFNPFKNPQSPKSELVNYCSAGDEYLVPLYLLTGNNDAWLNQILTRIADNIQLEILSKYDSLEQDEKEPFVKSIITEDIQEFAADKDRMAERDDFQDLLKEQGNMWVGNLKSYLMSCLNRIQLNQLIVDNHNRARAINIYENLNKGGVSLGTFELIMAKFASVSNENYYDKLVGYIKSPRNYEDVVYSANLSNDEKVKSYINSNKYTATLTLGCLDKINEEISGAYIEAYLDVISLFAYCQDFDPDKLNISLIKREKILAISAEDLRDRCEEVCDALDQALFFMQMRCGIRNVKDINYKLMLVVVAYILLNSKYRSEKRTYDLLEAWYWISIFSGYFNTDQTERTIASIRYLIEILEKGDIAWLKGLYDQIFKASYFTEKEFLLLKKPDDTGIYPKEFLRDVICQFFLIQNYKGLIEKNVPINPFTEERLEKHHVIPLGSLKYPDEKIKNSEDKLRSKKDYFLNSPVNFVYITAAENLAISDDKLSDYAPRIKNYASKSVLGLNGDFDTSSEASCRKILSQRYDELVGKVQQHINILIPSLS</sequence>
<dbReference type="RefSeq" id="WP_080325477.1">
    <property type="nucleotide sequence ID" value="NZ_FQYW01000007.1"/>
</dbReference>
<dbReference type="AlphaFoldDB" id="A0A1M6BW90"/>
<dbReference type="PANTHER" id="PTHR37292">
    <property type="entry name" value="VNG6097C"/>
    <property type="match status" value="1"/>
</dbReference>
<evidence type="ECO:0000259" key="1">
    <source>
        <dbReference type="Pfam" id="PF03235"/>
    </source>
</evidence>
<dbReference type="EMBL" id="FQYW01000007">
    <property type="protein sequence ID" value="SHI53020.1"/>
    <property type="molecule type" value="Genomic_DNA"/>
</dbReference>
<organism evidence="2 3">
    <name type="scientific">Anaerovibrio lipolyticus DSM 3074</name>
    <dbReference type="NCBI Taxonomy" id="1120997"/>
    <lineage>
        <taxon>Bacteria</taxon>
        <taxon>Bacillati</taxon>
        <taxon>Bacillota</taxon>
        <taxon>Negativicutes</taxon>
        <taxon>Selenomonadales</taxon>
        <taxon>Selenomonadaceae</taxon>
        <taxon>Anaerovibrio</taxon>
    </lineage>
</organism>
<feature type="domain" description="GmrSD restriction endonucleases N-terminal" evidence="1">
    <location>
        <begin position="9"/>
        <end position="343"/>
    </location>
</feature>
<dbReference type="Proteomes" id="UP000191240">
    <property type="component" value="Unassembled WGS sequence"/>
</dbReference>
<protein>
    <recommendedName>
        <fullName evidence="1">GmrSD restriction endonucleases N-terminal domain-containing protein</fullName>
    </recommendedName>
</protein>
<evidence type="ECO:0000313" key="2">
    <source>
        <dbReference type="EMBL" id="SHI53020.1"/>
    </source>
</evidence>
<dbReference type="OrthoDB" id="9798761at2"/>
<dbReference type="PANTHER" id="PTHR37292:SF2">
    <property type="entry name" value="DUF262 DOMAIN-CONTAINING PROTEIN"/>
    <property type="match status" value="1"/>
</dbReference>